<sequence length="86" mass="9885">MEEFVGFFIFRDMENSDVTVSRRWLKFGENLSASSFSRHGYSDFGSSEFVVIGDQRNYVVCNVIEKHPLTHYVARLASTLVERGTN</sequence>
<accession>A0ABR0AZY7</accession>
<proteinExistence type="predicted"/>
<organism evidence="1 2">
    <name type="scientific">Daphnia magna</name>
    <dbReference type="NCBI Taxonomy" id="35525"/>
    <lineage>
        <taxon>Eukaryota</taxon>
        <taxon>Metazoa</taxon>
        <taxon>Ecdysozoa</taxon>
        <taxon>Arthropoda</taxon>
        <taxon>Crustacea</taxon>
        <taxon>Branchiopoda</taxon>
        <taxon>Diplostraca</taxon>
        <taxon>Cladocera</taxon>
        <taxon>Anomopoda</taxon>
        <taxon>Daphniidae</taxon>
        <taxon>Daphnia</taxon>
    </lineage>
</organism>
<dbReference type="Proteomes" id="UP001234178">
    <property type="component" value="Unassembled WGS sequence"/>
</dbReference>
<evidence type="ECO:0000313" key="1">
    <source>
        <dbReference type="EMBL" id="KAK4030467.1"/>
    </source>
</evidence>
<comment type="caution">
    <text evidence="1">The sequence shown here is derived from an EMBL/GenBank/DDBJ whole genome shotgun (WGS) entry which is preliminary data.</text>
</comment>
<protein>
    <submittedName>
        <fullName evidence="1">Uncharacterized protein</fullName>
    </submittedName>
</protein>
<name>A0ABR0AZY7_9CRUS</name>
<dbReference type="EMBL" id="JAOYFB010000039">
    <property type="protein sequence ID" value="KAK4030467.1"/>
    <property type="molecule type" value="Genomic_DNA"/>
</dbReference>
<evidence type="ECO:0000313" key="2">
    <source>
        <dbReference type="Proteomes" id="UP001234178"/>
    </source>
</evidence>
<reference evidence="1 2" key="1">
    <citation type="journal article" date="2023" name="Nucleic Acids Res.">
        <title>The hologenome of Daphnia magna reveals possible DNA methylation and microbiome-mediated evolution of the host genome.</title>
        <authorList>
            <person name="Chaturvedi A."/>
            <person name="Li X."/>
            <person name="Dhandapani V."/>
            <person name="Marshall H."/>
            <person name="Kissane S."/>
            <person name="Cuenca-Cambronero M."/>
            <person name="Asole G."/>
            <person name="Calvet F."/>
            <person name="Ruiz-Romero M."/>
            <person name="Marangio P."/>
            <person name="Guigo R."/>
            <person name="Rago D."/>
            <person name="Mirbahai L."/>
            <person name="Eastwood N."/>
            <person name="Colbourne J.K."/>
            <person name="Zhou J."/>
            <person name="Mallon E."/>
            <person name="Orsini L."/>
        </authorList>
    </citation>
    <scope>NUCLEOTIDE SEQUENCE [LARGE SCALE GENOMIC DNA]</scope>
    <source>
        <strain evidence="1">LRV0_1</strain>
    </source>
</reference>
<gene>
    <name evidence="1" type="ORF">OUZ56_023657</name>
</gene>
<keyword evidence="2" id="KW-1185">Reference proteome</keyword>